<evidence type="ECO:0000256" key="1">
    <source>
        <dbReference type="ARBA" id="ARBA00004370"/>
    </source>
</evidence>
<dbReference type="OrthoDB" id="6250301at2759"/>
<keyword evidence="4 6" id="KW-1015">Disulfide bond</keyword>
<dbReference type="PANTHER" id="PTHR11304:SF29">
    <property type="entry name" value="EPHRIN"/>
    <property type="match status" value="1"/>
</dbReference>
<evidence type="ECO:0000256" key="7">
    <source>
        <dbReference type="RuleBase" id="RU004375"/>
    </source>
</evidence>
<name>A0A8T0A4B0_9BILA</name>
<protein>
    <submittedName>
        <fullName evidence="10">Ephrin RBD domain-containing protein</fullName>
    </submittedName>
</protein>
<evidence type="ECO:0000256" key="8">
    <source>
        <dbReference type="SAM" id="Phobius"/>
    </source>
</evidence>
<evidence type="ECO:0000256" key="2">
    <source>
        <dbReference type="ARBA" id="ARBA00022729"/>
    </source>
</evidence>
<keyword evidence="11" id="KW-1185">Reference proteome</keyword>
<dbReference type="Pfam" id="PF00812">
    <property type="entry name" value="Ephrin"/>
    <property type="match status" value="1"/>
</dbReference>
<evidence type="ECO:0000313" key="10">
    <source>
        <dbReference type="EMBL" id="KAF7640370.1"/>
    </source>
</evidence>
<comment type="similarity">
    <text evidence="6 7">Belongs to the ephrin family.</text>
</comment>
<sequence>MSKCINTIFPSFALLLDLRHSLARLNFFILLFLFFLLLTGGGGIVNSKGAIIVVTARKLPDLNWQSNNIIFDISNTEHVKRVNLLDRITLLCPPPVIIDEEYEHSKLFMVSRDSYERCFLNGNERQLGICSSIDRQSSITLVFREFSPLPSAFTFRPGQSYFVITTSNGTLNGLNNTQGGLCSTKNMKLKFDVLPSIDNGFLIKFKFNLILF</sequence>
<dbReference type="InterPro" id="IPR001799">
    <property type="entry name" value="Ephrin_RBD"/>
</dbReference>
<dbReference type="GO" id="GO:0048013">
    <property type="term" value="P:ephrin receptor signaling pathway"/>
    <property type="evidence" value="ECO:0007669"/>
    <property type="project" value="TreeGrafter"/>
</dbReference>
<proteinExistence type="inferred from homology"/>
<feature type="transmembrane region" description="Helical" evidence="8">
    <location>
        <begin position="25"/>
        <end position="45"/>
    </location>
</feature>
<dbReference type="PRINTS" id="PR01347">
    <property type="entry name" value="EPHRIN"/>
</dbReference>
<keyword evidence="8" id="KW-0812">Transmembrane</keyword>
<dbReference type="GO" id="GO:0046875">
    <property type="term" value="F:ephrin receptor binding"/>
    <property type="evidence" value="ECO:0007669"/>
    <property type="project" value="TreeGrafter"/>
</dbReference>
<dbReference type="InterPro" id="IPR031328">
    <property type="entry name" value="Ephrin"/>
</dbReference>
<evidence type="ECO:0000256" key="6">
    <source>
        <dbReference type="PROSITE-ProRule" id="PRU00884"/>
    </source>
</evidence>
<dbReference type="EMBL" id="JABEBT010000001">
    <property type="protein sequence ID" value="KAF7640370.1"/>
    <property type="molecule type" value="Genomic_DNA"/>
</dbReference>
<evidence type="ECO:0000256" key="3">
    <source>
        <dbReference type="ARBA" id="ARBA00023136"/>
    </source>
</evidence>
<dbReference type="Gene3D" id="2.60.40.420">
    <property type="entry name" value="Cupredoxins - blue copper proteins"/>
    <property type="match status" value="1"/>
</dbReference>
<keyword evidence="3 7" id="KW-0472">Membrane</keyword>
<keyword evidence="5" id="KW-0325">Glycoprotein</keyword>
<comment type="subcellular location">
    <subcellularLocation>
        <location evidence="1">Membrane</location>
    </subcellularLocation>
</comment>
<comment type="caution">
    <text evidence="6">Lacks conserved residue(s) required for the propagation of feature annotation.</text>
</comment>
<dbReference type="Proteomes" id="UP000605970">
    <property type="component" value="Unassembled WGS sequence"/>
</dbReference>
<dbReference type="CDD" id="cd02675">
    <property type="entry name" value="Ephrin_ectodomain"/>
    <property type="match status" value="1"/>
</dbReference>
<dbReference type="PANTHER" id="PTHR11304">
    <property type="entry name" value="EPHRIN"/>
    <property type="match status" value="1"/>
</dbReference>
<gene>
    <name evidence="10" type="ORF">Mgra_00000191</name>
</gene>
<evidence type="ECO:0000313" key="11">
    <source>
        <dbReference type="Proteomes" id="UP000605970"/>
    </source>
</evidence>
<evidence type="ECO:0000256" key="5">
    <source>
        <dbReference type="ARBA" id="ARBA00023180"/>
    </source>
</evidence>
<dbReference type="AlphaFoldDB" id="A0A8T0A4B0"/>
<reference evidence="10" key="1">
    <citation type="journal article" date="2020" name="Ecol. Evol.">
        <title>Genome structure and content of the rice root-knot nematode (Meloidogyne graminicola).</title>
        <authorList>
            <person name="Phan N.T."/>
            <person name="Danchin E.G.J."/>
            <person name="Klopp C."/>
            <person name="Perfus-Barbeoch L."/>
            <person name="Kozlowski D.K."/>
            <person name="Koutsovoulos G.D."/>
            <person name="Lopez-Roques C."/>
            <person name="Bouchez O."/>
            <person name="Zahm M."/>
            <person name="Besnard G."/>
            <person name="Bellafiore S."/>
        </authorList>
    </citation>
    <scope>NUCLEOTIDE SEQUENCE</scope>
    <source>
        <strain evidence="10">VN-18</strain>
    </source>
</reference>
<keyword evidence="8" id="KW-1133">Transmembrane helix</keyword>
<feature type="domain" description="Ephrin RBD" evidence="9">
    <location>
        <begin position="57"/>
        <end position="193"/>
    </location>
</feature>
<feature type="disulfide bond" evidence="6">
    <location>
        <begin position="118"/>
        <end position="182"/>
    </location>
</feature>
<dbReference type="GO" id="GO:0007411">
    <property type="term" value="P:axon guidance"/>
    <property type="evidence" value="ECO:0007669"/>
    <property type="project" value="TreeGrafter"/>
</dbReference>
<accession>A0A8T0A4B0</accession>
<dbReference type="SUPFAM" id="SSF49503">
    <property type="entry name" value="Cupredoxins"/>
    <property type="match status" value="1"/>
</dbReference>
<evidence type="ECO:0000256" key="4">
    <source>
        <dbReference type="ARBA" id="ARBA00023157"/>
    </source>
</evidence>
<keyword evidence="2" id="KW-0732">Signal</keyword>
<evidence type="ECO:0000259" key="9">
    <source>
        <dbReference type="PROSITE" id="PS51551"/>
    </source>
</evidence>
<organism evidence="10 11">
    <name type="scientific">Meloidogyne graminicola</name>
    <dbReference type="NCBI Taxonomy" id="189291"/>
    <lineage>
        <taxon>Eukaryota</taxon>
        <taxon>Metazoa</taxon>
        <taxon>Ecdysozoa</taxon>
        <taxon>Nematoda</taxon>
        <taxon>Chromadorea</taxon>
        <taxon>Rhabditida</taxon>
        <taxon>Tylenchina</taxon>
        <taxon>Tylenchomorpha</taxon>
        <taxon>Tylenchoidea</taxon>
        <taxon>Meloidogynidae</taxon>
        <taxon>Meloidogyninae</taxon>
        <taxon>Meloidogyne</taxon>
    </lineage>
</organism>
<comment type="caution">
    <text evidence="10">The sequence shown here is derived from an EMBL/GenBank/DDBJ whole genome shotgun (WGS) entry which is preliminary data.</text>
</comment>
<dbReference type="InterPro" id="IPR008972">
    <property type="entry name" value="Cupredoxin"/>
</dbReference>
<dbReference type="GO" id="GO:0005886">
    <property type="term" value="C:plasma membrane"/>
    <property type="evidence" value="ECO:0007669"/>
    <property type="project" value="TreeGrafter"/>
</dbReference>
<dbReference type="PROSITE" id="PS51551">
    <property type="entry name" value="EPHRIN_RBD_2"/>
    <property type="match status" value="1"/>
</dbReference>